<feature type="compositionally biased region" description="Polar residues" evidence="1">
    <location>
        <begin position="131"/>
        <end position="149"/>
    </location>
</feature>
<sequence>MPKKAKKDAKEQGSIAATVKKHAAGQFTNSVSSMPPRVFHSDDSSSSVQSPEIKPVATPSSNGNPTSPMLDAISSASFATSNTPSMANEWTNSRGVAGIAGSPGNLVSLMGESPPTQPSSYEDTKGWASPRSYSTNNHASASPPSSLPTNRRPISYHLDAQYQSSEAPSYLTPAGIRRSSLHSHHALSRTSPNPPLPHEPQPHYFGVTDLGFDNQPLQQGMKAGDRGYHFAFDKIPTLAADGAPGRNHVVTAGYEGGLEVYSVGKRGLESIASLKGLRGGVLQAAILPWTTGAEGQDLSPLVALVLHGPVLAPKSPDISAAVTGTGLGDERQGGTGKSTAPVDCYQTSVEVYSLKTNRRVATLLEAPKIPITTSVTSEIFRPPPPSGAFHIKADGGNLVISSGVTGESWVYRYDPADNQEVAARFWCVGKLWTALQQPPKGDGIQDPERSRTLAQKSNARSPIIAINGRWIAYCPAAPSSQMSLRATVPVAIQGRAPGLATVTPPQLPSVTSDVDLPISDSLVNKIMRDATQEFIHGARWVGKQGWQAFNTYWKGPQNSMQGSRSPPLSPQSWSSGAYSGRPEPSQFPPTHGAAAPAVSKEPGIISIVDVSAMGSSAAVHPLATFSPPFGCSFLNFHPTGLALFTASSKGDVQTVWDLMRVQHTKSSPLQPSVGNAAQNGSRIRQIAQFSRLTVARIVDVSWAKPHGQRAAMITERGTVHLLDMPSTVFTWPPPRRRIPPQDSSVTAAEGKHPAVSMATSAFSTALGVARPLMTRPRRSSSTTQHLTGSSLVDHASHGGKAIVATISNSLGKTGSAINQLRHTGENRTTLPLSAVPPSAGCAVWITGQRSSSLYVLGDGLVRSFPNRTRKTASGTDRNRTPCLTRHRDYKLPGLPGDKVSLAVKRYIDPDEYLDLVDESLETGNHTLVLDNNRRGSSHKHGTESSIPEAEIESSAPYQPFHTDRRVALYSNEQPYQSHGGLSVDHLSNLLIDTSLEERPTASTTRRKHASHQKAHDNITKLRMQTTPWVFGQTLPATRLDTGHIQASDEELLNPSLEETRALPASAIERVLEHGEDDNQIVITTRRRRGGGRAMDGDDDDDGFFEDDCEVLDFADQRV</sequence>
<feature type="compositionally biased region" description="Polar residues" evidence="1">
    <location>
        <begin position="74"/>
        <end position="94"/>
    </location>
</feature>
<dbReference type="KEGG" id="pgri:PgNI_04620"/>
<reference evidence="3" key="2">
    <citation type="submission" date="2019-10" db="EMBL/GenBank/DDBJ databases">
        <authorList>
            <consortium name="NCBI Genome Project"/>
        </authorList>
    </citation>
    <scope>NUCLEOTIDE SEQUENCE</scope>
    <source>
        <strain evidence="3">NI907</strain>
    </source>
</reference>
<evidence type="ECO:0000256" key="1">
    <source>
        <dbReference type="SAM" id="MobiDB-lite"/>
    </source>
</evidence>
<gene>
    <name evidence="3" type="ORF">PgNI_04620</name>
</gene>
<feature type="region of interest" description="Disordered" evidence="1">
    <location>
        <begin position="772"/>
        <end position="794"/>
    </location>
</feature>
<feature type="compositionally biased region" description="Polar residues" evidence="1">
    <location>
        <begin position="557"/>
        <end position="577"/>
    </location>
</feature>
<feature type="region of interest" description="Disordered" evidence="1">
    <location>
        <begin position="1"/>
        <end position="152"/>
    </location>
</feature>
<dbReference type="GO" id="GO:0006914">
    <property type="term" value="P:autophagy"/>
    <property type="evidence" value="ECO:0007669"/>
    <property type="project" value="InterPro"/>
</dbReference>
<evidence type="ECO:0000313" key="3">
    <source>
        <dbReference type="RefSeq" id="XP_030984258.1"/>
    </source>
</evidence>
<dbReference type="GeneID" id="41959573"/>
<dbReference type="PANTHER" id="PTHR13268">
    <property type="entry name" value="BREAST CARCINOMA AMPLIFIED SEQUENCE 3"/>
    <property type="match status" value="1"/>
</dbReference>
<dbReference type="Proteomes" id="UP000515153">
    <property type="component" value="Unplaced"/>
</dbReference>
<dbReference type="GO" id="GO:0042594">
    <property type="term" value="P:response to starvation"/>
    <property type="evidence" value="ECO:0007669"/>
    <property type="project" value="TreeGrafter"/>
</dbReference>
<dbReference type="SUPFAM" id="SSF50978">
    <property type="entry name" value="WD40 repeat-like"/>
    <property type="match status" value="1"/>
</dbReference>
<dbReference type="AlphaFoldDB" id="A0A6P8BAP2"/>
<feature type="region of interest" description="Disordered" evidence="1">
    <location>
        <begin position="179"/>
        <end position="200"/>
    </location>
</feature>
<dbReference type="InterPro" id="IPR036322">
    <property type="entry name" value="WD40_repeat_dom_sf"/>
</dbReference>
<dbReference type="RefSeq" id="XP_030984258.1">
    <property type="nucleotide sequence ID" value="XM_031124664.1"/>
</dbReference>
<dbReference type="GO" id="GO:0005737">
    <property type="term" value="C:cytoplasm"/>
    <property type="evidence" value="ECO:0007669"/>
    <property type="project" value="TreeGrafter"/>
</dbReference>
<name>A0A6P8BAP2_PYRGI</name>
<feature type="region of interest" description="Disordered" evidence="1">
    <location>
        <begin position="557"/>
        <end position="596"/>
    </location>
</feature>
<proteinExistence type="predicted"/>
<feature type="compositionally biased region" description="Polar residues" evidence="1">
    <location>
        <begin position="779"/>
        <end position="790"/>
    </location>
</feature>
<accession>A0A6P8BAP2</accession>
<feature type="region of interest" description="Disordered" evidence="1">
    <location>
        <begin position="928"/>
        <end position="949"/>
    </location>
</feature>
<reference evidence="3" key="3">
    <citation type="submission" date="2025-08" db="UniProtKB">
        <authorList>
            <consortium name="RefSeq"/>
        </authorList>
    </citation>
    <scope>IDENTIFICATION</scope>
    <source>
        <strain evidence="3">NI907</strain>
    </source>
</reference>
<dbReference type="InterPro" id="IPR045142">
    <property type="entry name" value="BCAS3-like"/>
</dbReference>
<evidence type="ECO:0000313" key="2">
    <source>
        <dbReference type="Proteomes" id="UP000515153"/>
    </source>
</evidence>
<reference evidence="3" key="1">
    <citation type="journal article" date="2019" name="Mol. Biol. Evol.">
        <title>Blast fungal genomes show frequent chromosomal changes, gene gains and losses, and effector gene turnover.</title>
        <authorList>
            <person name="Gomez Luciano L.B."/>
            <person name="Jason Tsai I."/>
            <person name="Chuma I."/>
            <person name="Tosa Y."/>
            <person name="Chen Y.H."/>
            <person name="Li J.Y."/>
            <person name="Li M.Y."/>
            <person name="Jade Lu M.Y."/>
            <person name="Nakayashiki H."/>
            <person name="Li W.H."/>
        </authorList>
    </citation>
    <scope>NUCLEOTIDE SEQUENCE</scope>
    <source>
        <strain evidence="3">NI907</strain>
    </source>
</reference>
<organism evidence="2 3">
    <name type="scientific">Pyricularia grisea</name>
    <name type="common">Crabgrass-specific blast fungus</name>
    <name type="synonym">Magnaporthe grisea</name>
    <dbReference type="NCBI Taxonomy" id="148305"/>
    <lineage>
        <taxon>Eukaryota</taxon>
        <taxon>Fungi</taxon>
        <taxon>Dikarya</taxon>
        <taxon>Ascomycota</taxon>
        <taxon>Pezizomycotina</taxon>
        <taxon>Sordariomycetes</taxon>
        <taxon>Sordariomycetidae</taxon>
        <taxon>Magnaporthales</taxon>
        <taxon>Pyriculariaceae</taxon>
        <taxon>Pyricularia</taxon>
    </lineage>
</organism>
<feature type="compositionally biased region" description="Polar residues" evidence="1">
    <location>
        <begin position="58"/>
        <end position="67"/>
    </location>
</feature>
<keyword evidence="2" id="KW-1185">Reference proteome</keyword>
<protein>
    <recommendedName>
        <fullName evidence="4">BCAS3 domain-containing protein</fullName>
    </recommendedName>
</protein>
<dbReference type="PANTHER" id="PTHR13268:SF0">
    <property type="entry name" value="BCAS3 MICROTUBULE ASSOCIATED CELL MIGRATION FACTOR"/>
    <property type="match status" value="1"/>
</dbReference>
<evidence type="ECO:0008006" key="4">
    <source>
        <dbReference type="Google" id="ProtNLM"/>
    </source>
</evidence>